<protein>
    <submittedName>
        <fullName evidence="1">Endonuclease/exonuclease/phosphatase family protein</fullName>
    </submittedName>
</protein>
<dbReference type="AlphaFoldDB" id="A0A392VPU6"/>
<comment type="caution">
    <text evidence="1">The sequence shown here is derived from an EMBL/GenBank/DDBJ whole genome shotgun (WGS) entry which is preliminary data.</text>
</comment>
<reference evidence="1 2" key="1">
    <citation type="journal article" date="2018" name="Front. Plant Sci.">
        <title>Red Clover (Trifolium pratense) and Zigzag Clover (T. medium) - A Picture of Genomic Similarities and Differences.</title>
        <authorList>
            <person name="Dluhosova J."/>
            <person name="Istvanek J."/>
            <person name="Nedelnik J."/>
            <person name="Repkova J."/>
        </authorList>
    </citation>
    <scope>NUCLEOTIDE SEQUENCE [LARGE SCALE GENOMIC DNA]</scope>
    <source>
        <strain evidence="2">cv. 10/8</strain>
        <tissue evidence="1">Leaf</tissue>
    </source>
</reference>
<dbReference type="GO" id="GO:0004527">
    <property type="term" value="F:exonuclease activity"/>
    <property type="evidence" value="ECO:0007669"/>
    <property type="project" value="UniProtKB-KW"/>
</dbReference>
<evidence type="ECO:0000313" key="1">
    <source>
        <dbReference type="EMBL" id="MCI88460.1"/>
    </source>
</evidence>
<dbReference type="SUPFAM" id="SSF56219">
    <property type="entry name" value="DNase I-like"/>
    <property type="match status" value="1"/>
</dbReference>
<keyword evidence="1" id="KW-0540">Nuclease</keyword>
<organism evidence="1 2">
    <name type="scientific">Trifolium medium</name>
    <dbReference type="NCBI Taxonomy" id="97028"/>
    <lineage>
        <taxon>Eukaryota</taxon>
        <taxon>Viridiplantae</taxon>
        <taxon>Streptophyta</taxon>
        <taxon>Embryophyta</taxon>
        <taxon>Tracheophyta</taxon>
        <taxon>Spermatophyta</taxon>
        <taxon>Magnoliopsida</taxon>
        <taxon>eudicotyledons</taxon>
        <taxon>Gunneridae</taxon>
        <taxon>Pentapetalae</taxon>
        <taxon>rosids</taxon>
        <taxon>fabids</taxon>
        <taxon>Fabales</taxon>
        <taxon>Fabaceae</taxon>
        <taxon>Papilionoideae</taxon>
        <taxon>50 kb inversion clade</taxon>
        <taxon>NPAAA clade</taxon>
        <taxon>Hologalegina</taxon>
        <taxon>IRL clade</taxon>
        <taxon>Trifolieae</taxon>
        <taxon>Trifolium</taxon>
    </lineage>
</organism>
<dbReference type="Proteomes" id="UP000265520">
    <property type="component" value="Unassembled WGS sequence"/>
</dbReference>
<feature type="non-terminal residue" evidence="1">
    <location>
        <position position="60"/>
    </location>
</feature>
<keyword evidence="1" id="KW-0378">Hydrolase</keyword>
<dbReference type="InterPro" id="IPR036691">
    <property type="entry name" value="Endo/exonu/phosph_ase_sf"/>
</dbReference>
<dbReference type="EMBL" id="LXQA011193736">
    <property type="protein sequence ID" value="MCI88460.1"/>
    <property type="molecule type" value="Genomic_DNA"/>
</dbReference>
<proteinExistence type="predicted"/>
<name>A0A392VPU6_9FABA</name>
<accession>A0A392VPU6</accession>
<evidence type="ECO:0000313" key="2">
    <source>
        <dbReference type="Proteomes" id="UP000265520"/>
    </source>
</evidence>
<keyword evidence="1" id="KW-0269">Exonuclease</keyword>
<sequence>MSTLPWCVIGDFNDLISQEDKRGLLPHPNWLCSGFRSAVNDCDLTDIHLEGYPFTWIKSR</sequence>
<dbReference type="GO" id="GO:0004519">
    <property type="term" value="F:endonuclease activity"/>
    <property type="evidence" value="ECO:0007669"/>
    <property type="project" value="UniProtKB-KW"/>
</dbReference>
<keyword evidence="2" id="KW-1185">Reference proteome</keyword>
<keyword evidence="1" id="KW-0255">Endonuclease</keyword>